<protein>
    <submittedName>
        <fullName evidence="1">Uncharacterized protein</fullName>
    </submittedName>
</protein>
<sequence>MLSHLLELAYGELQEVGLVAHSNPITYAFTRETITSFNNKWDIPAEQLDRVTVQWPDGTEASYANVTADKKWLITQNETTAFAMSN</sequence>
<dbReference type="EMBL" id="JACHXU010000005">
    <property type="protein sequence ID" value="MBB3205923.1"/>
    <property type="molecule type" value="Genomic_DNA"/>
</dbReference>
<proteinExistence type="predicted"/>
<accession>A0A7W5DWP0</accession>
<dbReference type="AlphaFoldDB" id="A0A7W5DWP0"/>
<evidence type="ECO:0000313" key="1">
    <source>
        <dbReference type="EMBL" id="MBB3205923.1"/>
    </source>
</evidence>
<keyword evidence="2" id="KW-1185">Reference proteome</keyword>
<reference evidence="1 2" key="1">
    <citation type="submission" date="2020-08" db="EMBL/GenBank/DDBJ databases">
        <title>Genomic Encyclopedia of Type Strains, Phase III (KMG-III): the genomes of soil and plant-associated and newly described type strains.</title>
        <authorList>
            <person name="Whitman W."/>
        </authorList>
    </citation>
    <scope>NUCLEOTIDE SEQUENCE [LARGE SCALE GENOMIC DNA]</scope>
    <source>
        <strain evidence="1 2">CECT 8075</strain>
    </source>
</reference>
<dbReference type="Proteomes" id="UP000536179">
    <property type="component" value="Unassembled WGS sequence"/>
</dbReference>
<comment type="caution">
    <text evidence="1">The sequence shown here is derived from an EMBL/GenBank/DDBJ whole genome shotgun (WGS) entry which is preliminary data.</text>
</comment>
<evidence type="ECO:0000313" key="2">
    <source>
        <dbReference type="Proteomes" id="UP000536179"/>
    </source>
</evidence>
<name>A0A7W5DWP0_9BACT</name>
<organism evidence="1 2">
    <name type="scientific">Aporhodopirellula rubra</name>
    <dbReference type="NCBI Taxonomy" id="980271"/>
    <lineage>
        <taxon>Bacteria</taxon>
        <taxon>Pseudomonadati</taxon>
        <taxon>Planctomycetota</taxon>
        <taxon>Planctomycetia</taxon>
        <taxon>Pirellulales</taxon>
        <taxon>Pirellulaceae</taxon>
        <taxon>Aporhodopirellula</taxon>
    </lineage>
</organism>
<gene>
    <name evidence="1" type="ORF">FHS27_001731</name>
</gene>